<evidence type="ECO:0000259" key="1">
    <source>
        <dbReference type="PROSITE" id="PS50405"/>
    </source>
</evidence>
<dbReference type="SUPFAM" id="SSF47616">
    <property type="entry name" value="GST C-terminal domain-like"/>
    <property type="match status" value="1"/>
</dbReference>
<evidence type="ECO:0000313" key="3">
    <source>
        <dbReference type="EMBL" id="VFT80570.1"/>
    </source>
</evidence>
<name>A0A485KBB2_9STRA</name>
<reference evidence="2" key="2">
    <citation type="submission" date="2019-06" db="EMBL/GenBank/DDBJ databases">
        <title>Genomics analysis of Aphanomyces spp. identifies a new class of oomycete effector associated with host adaptation.</title>
        <authorList>
            <person name="Gaulin E."/>
        </authorList>
    </citation>
    <scope>NUCLEOTIDE SEQUENCE</scope>
    <source>
        <strain evidence="2">CBS 578.67</strain>
    </source>
</reference>
<dbReference type="Pfam" id="PF16865">
    <property type="entry name" value="GST_C_5"/>
    <property type="match status" value="1"/>
</dbReference>
<gene>
    <name evidence="3" type="primary">Aste57867_3404</name>
    <name evidence="2" type="ORF">As57867_003394</name>
    <name evidence="3" type="ORF">ASTE57867_3404</name>
</gene>
<dbReference type="OrthoDB" id="4951845at2759"/>
<keyword evidence="4" id="KW-1185">Reference proteome</keyword>
<sequence length="108" mass="12404">MRRCARATDELKTVLTEIEVYRNDAKAFRAQGPYLLGAELSSAEINLVPFLFRFEMMLAHYHEIDLLANNPLLKAVLEATKSHPVFKQTVREQDFYIQGYAGYVNPKP</sequence>
<dbReference type="Gene3D" id="1.20.1050.10">
    <property type="match status" value="1"/>
</dbReference>
<protein>
    <submittedName>
        <fullName evidence="3">Aste57867_3404 protein</fullName>
    </submittedName>
</protein>
<organism evidence="3 4">
    <name type="scientific">Aphanomyces stellatus</name>
    <dbReference type="NCBI Taxonomy" id="120398"/>
    <lineage>
        <taxon>Eukaryota</taxon>
        <taxon>Sar</taxon>
        <taxon>Stramenopiles</taxon>
        <taxon>Oomycota</taxon>
        <taxon>Saprolegniomycetes</taxon>
        <taxon>Saprolegniales</taxon>
        <taxon>Verrucalvaceae</taxon>
        <taxon>Aphanomyces</taxon>
    </lineage>
</organism>
<proteinExistence type="predicted"/>
<dbReference type="InterPro" id="IPR010987">
    <property type="entry name" value="Glutathione-S-Trfase_C-like"/>
</dbReference>
<dbReference type="PROSITE" id="PS50405">
    <property type="entry name" value="GST_CTER"/>
    <property type="match status" value="1"/>
</dbReference>
<dbReference type="EMBL" id="CAADRA010000593">
    <property type="protein sequence ID" value="VFT80570.1"/>
    <property type="molecule type" value="Genomic_DNA"/>
</dbReference>
<feature type="domain" description="GST C-terminal" evidence="1">
    <location>
        <begin position="1"/>
        <end position="103"/>
    </location>
</feature>
<dbReference type="AlphaFoldDB" id="A0A485KBB2"/>
<dbReference type="EMBL" id="VJMH01000593">
    <property type="protein sequence ID" value="KAF0715377.1"/>
    <property type="molecule type" value="Genomic_DNA"/>
</dbReference>
<reference evidence="3 4" key="1">
    <citation type="submission" date="2019-03" db="EMBL/GenBank/DDBJ databases">
        <authorList>
            <person name="Gaulin E."/>
            <person name="Dumas B."/>
        </authorList>
    </citation>
    <scope>NUCLEOTIDE SEQUENCE [LARGE SCALE GENOMIC DNA]</scope>
    <source>
        <strain evidence="3">CBS 568.67</strain>
    </source>
</reference>
<evidence type="ECO:0000313" key="2">
    <source>
        <dbReference type="EMBL" id="KAF0715377.1"/>
    </source>
</evidence>
<accession>A0A485KBB2</accession>
<dbReference type="InterPro" id="IPR036282">
    <property type="entry name" value="Glutathione-S-Trfase_C_sf"/>
</dbReference>
<dbReference type="InterPro" id="IPR041695">
    <property type="entry name" value="GST_C_5"/>
</dbReference>
<evidence type="ECO:0000313" key="4">
    <source>
        <dbReference type="Proteomes" id="UP000332933"/>
    </source>
</evidence>
<dbReference type="Proteomes" id="UP000332933">
    <property type="component" value="Unassembled WGS sequence"/>
</dbReference>